<accession>A0A543G2G9</accession>
<dbReference type="Proteomes" id="UP000320773">
    <property type="component" value="Unassembled WGS sequence"/>
</dbReference>
<organism evidence="1 2">
    <name type="scientific">Flavobacterium branchiophilum</name>
    <dbReference type="NCBI Taxonomy" id="55197"/>
    <lineage>
        <taxon>Bacteria</taxon>
        <taxon>Pseudomonadati</taxon>
        <taxon>Bacteroidota</taxon>
        <taxon>Flavobacteriia</taxon>
        <taxon>Flavobacteriales</taxon>
        <taxon>Flavobacteriaceae</taxon>
        <taxon>Flavobacterium</taxon>
    </lineage>
</organism>
<sequence>MKEARKKKSETRYLLSGKNKAILLKSVKDVKENKALIQKELFPED</sequence>
<name>A0A543G2G9_9FLAO</name>
<proteinExistence type="predicted"/>
<protein>
    <submittedName>
        <fullName evidence="1">Uncharacterized protein</fullName>
    </submittedName>
</protein>
<dbReference type="AlphaFoldDB" id="A0A543G2G9"/>
<gene>
    <name evidence="1" type="ORF">BC670_1135</name>
</gene>
<dbReference type="EMBL" id="VFPJ01000001">
    <property type="protein sequence ID" value="TQM40257.1"/>
    <property type="molecule type" value="Genomic_DNA"/>
</dbReference>
<evidence type="ECO:0000313" key="2">
    <source>
        <dbReference type="Proteomes" id="UP000320773"/>
    </source>
</evidence>
<reference evidence="1 2" key="1">
    <citation type="submission" date="2019-06" db="EMBL/GenBank/DDBJ databases">
        <title>Genomic Encyclopedia of Archaeal and Bacterial Type Strains, Phase II (KMG-II): from individual species to whole genera.</title>
        <authorList>
            <person name="Goeker M."/>
        </authorList>
    </citation>
    <scope>NUCLEOTIDE SEQUENCE [LARGE SCALE GENOMIC DNA]</scope>
    <source>
        <strain evidence="1 2">DSM 24789</strain>
    </source>
</reference>
<comment type="caution">
    <text evidence="1">The sequence shown here is derived from an EMBL/GenBank/DDBJ whole genome shotgun (WGS) entry which is preliminary data.</text>
</comment>
<evidence type="ECO:0000313" key="1">
    <source>
        <dbReference type="EMBL" id="TQM40257.1"/>
    </source>
</evidence>
<dbReference type="RefSeq" id="WP_165766288.1">
    <property type="nucleotide sequence ID" value="NZ_VFPJ01000001.1"/>
</dbReference>